<dbReference type="EMBL" id="FXUL01000022">
    <property type="protein sequence ID" value="SMP75345.1"/>
    <property type="molecule type" value="Genomic_DNA"/>
</dbReference>
<evidence type="ECO:0000256" key="1">
    <source>
        <dbReference type="ARBA" id="ARBA00013247"/>
    </source>
</evidence>
<keyword evidence="4" id="KW-0547">Nucleotide-binding</keyword>
<evidence type="ECO:0000313" key="9">
    <source>
        <dbReference type="EMBL" id="SMP75345.1"/>
    </source>
</evidence>
<keyword evidence="6" id="KW-0067">ATP-binding</keyword>
<keyword evidence="3" id="KW-0545">Nucleotide biosynthesis</keyword>
<accession>A0ABY1QM49</accession>
<gene>
    <name evidence="9" type="ORF">SAMN06295970_12275</name>
</gene>
<dbReference type="PANTHER" id="PTHR10210:SF32">
    <property type="entry name" value="RIBOSE-PHOSPHATE PYROPHOSPHOKINASE 2"/>
    <property type="match status" value="1"/>
</dbReference>
<dbReference type="CDD" id="cd06223">
    <property type="entry name" value="PRTases_typeI"/>
    <property type="match status" value="1"/>
</dbReference>
<dbReference type="Gene3D" id="3.40.50.2020">
    <property type="match status" value="2"/>
</dbReference>
<evidence type="ECO:0000313" key="10">
    <source>
        <dbReference type="Proteomes" id="UP001158049"/>
    </source>
</evidence>
<dbReference type="InterPro" id="IPR005946">
    <property type="entry name" value="Rib-P_diPkinase"/>
</dbReference>
<dbReference type="Pfam" id="PF14572">
    <property type="entry name" value="Pribosyl_synth"/>
    <property type="match status" value="1"/>
</dbReference>
<evidence type="ECO:0000256" key="3">
    <source>
        <dbReference type="ARBA" id="ARBA00022727"/>
    </source>
</evidence>
<dbReference type="EC" id="2.7.6.1" evidence="1"/>
<proteinExistence type="predicted"/>
<dbReference type="RefSeq" id="WP_430438524.1">
    <property type="nucleotide sequence ID" value="NZ_FXUL01000022.1"/>
</dbReference>
<dbReference type="NCBIfam" id="TIGR01251">
    <property type="entry name" value="ribP_PPkin"/>
    <property type="match status" value="1"/>
</dbReference>
<keyword evidence="2" id="KW-0808">Transferase</keyword>
<dbReference type="PANTHER" id="PTHR10210">
    <property type="entry name" value="RIBOSE-PHOSPHATE DIPHOSPHOKINASE FAMILY MEMBER"/>
    <property type="match status" value="1"/>
</dbReference>
<dbReference type="InterPro" id="IPR029057">
    <property type="entry name" value="PRTase-like"/>
</dbReference>
<evidence type="ECO:0000256" key="2">
    <source>
        <dbReference type="ARBA" id="ARBA00022679"/>
    </source>
</evidence>
<dbReference type="SUPFAM" id="SSF53271">
    <property type="entry name" value="PRTase-like"/>
    <property type="match status" value="2"/>
</dbReference>
<feature type="domain" description="Ribose-phosphate pyrophosphokinase N-terminal" evidence="8">
    <location>
        <begin position="14"/>
        <end position="134"/>
    </location>
</feature>
<evidence type="ECO:0000256" key="7">
    <source>
        <dbReference type="ARBA" id="ARBA00049535"/>
    </source>
</evidence>
<sequence length="336" mass="35709">MTDPAPFSTPDQGLMLFAPEASAEFAGRVARHMGIALSAHEEREFEDGEHKMRPLASVRGRHVFVLHSLYGDALQSGNDKLCRLLFFIGALKDAAAASVTAVVPYLAYARKDRKSKPRDPVITRYVAAMFEAVGTDAVMTIDVHNLAAFQNAFRCRTEHLDAIGLFVAHFAPLVQGRSVVVVSPDAGGIKRAEQFRRHLGEAIGAPVGSAFAEKHRSEGVVSGDLLVGDVGGRDAIIIDDLISSGTTLARTADACRRLGASRVFAAATHGLFMDGAPAIIENEALQGIVVTDTVPAFRLAGKASHTRVTVISCTELLAQAILRVHTGGSVTALSAF</sequence>
<evidence type="ECO:0000256" key="4">
    <source>
        <dbReference type="ARBA" id="ARBA00022741"/>
    </source>
</evidence>
<dbReference type="InterPro" id="IPR000836">
    <property type="entry name" value="PRTase_dom"/>
</dbReference>
<evidence type="ECO:0000259" key="8">
    <source>
        <dbReference type="Pfam" id="PF13793"/>
    </source>
</evidence>
<dbReference type="Proteomes" id="UP001158049">
    <property type="component" value="Unassembled WGS sequence"/>
</dbReference>
<comment type="caution">
    <text evidence="9">The sequence shown here is derived from an EMBL/GenBank/DDBJ whole genome shotgun (WGS) entry which is preliminary data.</text>
</comment>
<name>A0ABY1QM49_9BURK</name>
<evidence type="ECO:0000256" key="6">
    <source>
        <dbReference type="ARBA" id="ARBA00022840"/>
    </source>
</evidence>
<keyword evidence="5" id="KW-0418">Kinase</keyword>
<dbReference type="SMART" id="SM01400">
    <property type="entry name" value="Pribosyltran_N"/>
    <property type="match status" value="1"/>
</dbReference>
<protein>
    <recommendedName>
        <fullName evidence="1">ribose-phosphate diphosphokinase</fullName>
        <ecNumber evidence="1">2.7.6.1</ecNumber>
    </recommendedName>
</protein>
<keyword evidence="10" id="KW-1185">Reference proteome</keyword>
<dbReference type="Pfam" id="PF13793">
    <property type="entry name" value="Pribosyltran_N"/>
    <property type="match status" value="1"/>
</dbReference>
<evidence type="ECO:0000256" key="5">
    <source>
        <dbReference type="ARBA" id="ARBA00022777"/>
    </source>
</evidence>
<organism evidence="9 10">
    <name type="scientific">Noviherbaspirillum suwonense</name>
    <dbReference type="NCBI Taxonomy" id="1224511"/>
    <lineage>
        <taxon>Bacteria</taxon>
        <taxon>Pseudomonadati</taxon>
        <taxon>Pseudomonadota</taxon>
        <taxon>Betaproteobacteria</taxon>
        <taxon>Burkholderiales</taxon>
        <taxon>Oxalobacteraceae</taxon>
        <taxon>Noviherbaspirillum</taxon>
    </lineage>
</organism>
<dbReference type="InterPro" id="IPR029099">
    <property type="entry name" value="Pribosyltran_N"/>
</dbReference>
<reference evidence="9 10" key="1">
    <citation type="submission" date="2017-05" db="EMBL/GenBank/DDBJ databases">
        <authorList>
            <person name="Varghese N."/>
            <person name="Submissions S."/>
        </authorList>
    </citation>
    <scope>NUCLEOTIDE SEQUENCE [LARGE SCALE GENOMIC DNA]</scope>
    <source>
        <strain evidence="9 10">DSM 26001</strain>
    </source>
</reference>
<comment type="catalytic activity">
    <reaction evidence="7">
        <text>D-ribose 5-phosphate + ATP = 5-phospho-alpha-D-ribose 1-diphosphate + AMP + H(+)</text>
        <dbReference type="Rhea" id="RHEA:15609"/>
        <dbReference type="ChEBI" id="CHEBI:15378"/>
        <dbReference type="ChEBI" id="CHEBI:30616"/>
        <dbReference type="ChEBI" id="CHEBI:58017"/>
        <dbReference type="ChEBI" id="CHEBI:78346"/>
        <dbReference type="ChEBI" id="CHEBI:456215"/>
        <dbReference type="EC" id="2.7.6.1"/>
    </reaction>
</comment>